<gene>
    <name evidence="2" type="ORF">VST7929_03211</name>
</gene>
<accession>A0ABM8ZY03</accession>
<feature type="region of interest" description="Disordered" evidence="1">
    <location>
        <begin position="45"/>
        <end position="71"/>
    </location>
</feature>
<dbReference type="Proteomes" id="UP000838672">
    <property type="component" value="Unassembled WGS sequence"/>
</dbReference>
<keyword evidence="3" id="KW-1185">Reference proteome</keyword>
<dbReference type="EMBL" id="CAKLDI010000002">
    <property type="protein sequence ID" value="CAH0535737.1"/>
    <property type="molecule type" value="Genomic_DNA"/>
</dbReference>
<evidence type="ECO:0000256" key="1">
    <source>
        <dbReference type="SAM" id="MobiDB-lite"/>
    </source>
</evidence>
<comment type="caution">
    <text evidence="2">The sequence shown here is derived from an EMBL/GenBank/DDBJ whole genome shotgun (WGS) entry which is preliminary data.</text>
</comment>
<name>A0ABM8ZY03_9VIBR</name>
<evidence type="ECO:0000313" key="2">
    <source>
        <dbReference type="EMBL" id="CAH0535737.1"/>
    </source>
</evidence>
<organism evidence="2 3">
    <name type="scientific">Vibrio stylophorae</name>
    <dbReference type="NCBI Taxonomy" id="659351"/>
    <lineage>
        <taxon>Bacteria</taxon>
        <taxon>Pseudomonadati</taxon>
        <taxon>Pseudomonadota</taxon>
        <taxon>Gammaproteobacteria</taxon>
        <taxon>Vibrionales</taxon>
        <taxon>Vibrionaceae</taxon>
        <taxon>Vibrio</taxon>
    </lineage>
</organism>
<proteinExistence type="predicted"/>
<protein>
    <submittedName>
        <fullName evidence="2">Uncharacterized protein</fullName>
    </submittedName>
</protein>
<reference evidence="2" key="1">
    <citation type="submission" date="2021-11" db="EMBL/GenBank/DDBJ databases">
        <authorList>
            <person name="Rodrigo-Torres L."/>
            <person name="Arahal R. D."/>
            <person name="Lucena T."/>
        </authorList>
    </citation>
    <scope>NUCLEOTIDE SEQUENCE</scope>
    <source>
        <strain evidence="2">CECT 7929</strain>
    </source>
</reference>
<sequence length="343" mass="39467">MRRMAAHSVREWITLLCSLITTYLLMASPLLADNAIEQAAKNRYEHHPPPQKMTFESAPKEHSSSLQPTSEGSQIWQGITSSFAFAPFNGEQDHWLSGFSGNLALNYPLSASLLPTHPNQVALSERDTNETLTLSMKYQFAGNWFVAGTLYHYLKGEAQQDWNPDFTYLFGYDDWRPYTLSLVYANYGGNRFQATDDLPVTRFDQGTWSLGWKFPIVEPVIDWLKVTDESAMGCQINYNYTRNYFDLASLTEKLNHQTVSLGCKYVITGNWYMNATAFYYLDKTQQQPWNPDFTYGFGYFDWRPGTWTLQYNNYSGNRWNGEPAEDTGEFKHGSIMLAYSFAF</sequence>
<evidence type="ECO:0000313" key="3">
    <source>
        <dbReference type="Proteomes" id="UP000838672"/>
    </source>
</evidence>